<proteinExistence type="predicted"/>
<dbReference type="AlphaFoldDB" id="A0AAU9IKG5"/>
<organism evidence="1 2">
    <name type="scientific">Blepharisma stoltei</name>
    <dbReference type="NCBI Taxonomy" id="1481888"/>
    <lineage>
        <taxon>Eukaryota</taxon>
        <taxon>Sar</taxon>
        <taxon>Alveolata</taxon>
        <taxon>Ciliophora</taxon>
        <taxon>Postciliodesmatophora</taxon>
        <taxon>Heterotrichea</taxon>
        <taxon>Heterotrichida</taxon>
        <taxon>Blepharismidae</taxon>
        <taxon>Blepharisma</taxon>
    </lineage>
</organism>
<gene>
    <name evidence="1" type="ORF">BSTOLATCC_MIC10037</name>
</gene>
<evidence type="ECO:0000313" key="1">
    <source>
        <dbReference type="EMBL" id="CAG9314241.1"/>
    </source>
</evidence>
<sequence>MSQDLKDFLDRTKNLRSSFAKRANLIASSATAPISDNNFDELDVQITKQIEKANCLTLNYDSSILGYKPHTKSASSRSNLKPSQVENFRLQRLAFSRNPKATSTDIFEFLTPRTAQSPIHLKLPTLKNPYLSQTTPIIRLKKPKKIHLIVNKASPSLKISRLEKAYS</sequence>
<dbReference type="Proteomes" id="UP001162131">
    <property type="component" value="Unassembled WGS sequence"/>
</dbReference>
<comment type="caution">
    <text evidence="1">The sequence shown here is derived from an EMBL/GenBank/DDBJ whole genome shotgun (WGS) entry which is preliminary data.</text>
</comment>
<name>A0AAU9IKG5_9CILI</name>
<dbReference type="EMBL" id="CAJZBQ010000011">
    <property type="protein sequence ID" value="CAG9314241.1"/>
    <property type="molecule type" value="Genomic_DNA"/>
</dbReference>
<protein>
    <submittedName>
        <fullName evidence="1">Uncharacterized protein</fullName>
    </submittedName>
</protein>
<keyword evidence="2" id="KW-1185">Reference proteome</keyword>
<reference evidence="1" key="1">
    <citation type="submission" date="2021-09" db="EMBL/GenBank/DDBJ databases">
        <authorList>
            <consortium name="AG Swart"/>
            <person name="Singh M."/>
            <person name="Singh A."/>
            <person name="Seah K."/>
            <person name="Emmerich C."/>
        </authorList>
    </citation>
    <scope>NUCLEOTIDE SEQUENCE</scope>
    <source>
        <strain evidence="1">ATCC30299</strain>
    </source>
</reference>
<accession>A0AAU9IKG5</accession>
<evidence type="ECO:0000313" key="2">
    <source>
        <dbReference type="Proteomes" id="UP001162131"/>
    </source>
</evidence>